<dbReference type="Pfam" id="PF01906">
    <property type="entry name" value="YbjQ_1"/>
    <property type="match status" value="2"/>
</dbReference>
<dbReference type="Gene3D" id="3.30.110.70">
    <property type="entry name" value="Hypothetical protein apc22750. Chain B"/>
    <property type="match status" value="2"/>
</dbReference>
<dbReference type="RefSeq" id="WP_232655275.1">
    <property type="nucleotide sequence ID" value="NZ_JAJSBI010000039.1"/>
</dbReference>
<dbReference type="EMBL" id="JAJSBI010000039">
    <property type="protein sequence ID" value="MCD9880338.1"/>
    <property type="molecule type" value="Genomic_DNA"/>
</dbReference>
<organism evidence="2 3">
    <name type="scientific">Streptomyces guryensis</name>
    <dbReference type="NCBI Taxonomy" id="2886947"/>
    <lineage>
        <taxon>Bacteria</taxon>
        <taxon>Bacillati</taxon>
        <taxon>Actinomycetota</taxon>
        <taxon>Actinomycetes</taxon>
        <taxon>Kitasatosporales</taxon>
        <taxon>Streptomycetaceae</taxon>
        <taxon>Streptomyces</taxon>
    </lineage>
</organism>
<reference evidence="2" key="1">
    <citation type="submission" date="2021-12" db="EMBL/GenBank/DDBJ databases">
        <authorList>
            <person name="Lee J.-H."/>
            <person name="Kim S.-B."/>
        </authorList>
    </citation>
    <scope>NUCLEOTIDE SEQUENCE</scope>
    <source>
        <strain evidence="2">NR30</strain>
    </source>
</reference>
<evidence type="ECO:0000256" key="1">
    <source>
        <dbReference type="ARBA" id="ARBA00010751"/>
    </source>
</evidence>
<gene>
    <name evidence="2" type="ORF">LJ657_43665</name>
</gene>
<name>A0A9Q3VUP3_9ACTN</name>
<dbReference type="AlphaFoldDB" id="A0A9Q3VUP3"/>
<comment type="similarity">
    <text evidence="1">Belongs to the UPF0145 family.</text>
</comment>
<dbReference type="InterPro" id="IPR002765">
    <property type="entry name" value="UPF0145_YbjQ-like"/>
</dbReference>
<evidence type="ECO:0000313" key="3">
    <source>
        <dbReference type="Proteomes" id="UP001108029"/>
    </source>
</evidence>
<proteinExistence type="inferred from homology"/>
<dbReference type="PANTHER" id="PTHR34068:SF2">
    <property type="entry name" value="UPF0145 PROTEIN SCO3412"/>
    <property type="match status" value="1"/>
</dbReference>
<accession>A0A9Q3VUP3</accession>
<dbReference type="PANTHER" id="PTHR34068">
    <property type="entry name" value="UPF0145 PROTEIN YBJQ"/>
    <property type="match status" value="1"/>
</dbReference>
<dbReference type="SUPFAM" id="SSF117782">
    <property type="entry name" value="YbjQ-like"/>
    <property type="match status" value="2"/>
</dbReference>
<dbReference type="Proteomes" id="UP001108029">
    <property type="component" value="Unassembled WGS sequence"/>
</dbReference>
<dbReference type="InterPro" id="IPR035439">
    <property type="entry name" value="UPF0145_dom_sf"/>
</dbReference>
<sequence>MTVFNPDDGTPAGVPAQGVPADAMRRLAELQPGKPGSIFTSDLSVNEFLLVREVGFRPIGLVLGSSIYHVGIQLGRWGKNQELTTLSQAMYHARELAMTRMEAEAAQLGADGIVGVRLSVEAREFGSDIAEFIAIGTAVKAEHPAPGGNGGSWRNLKGQPFTSDLNGQDFWTLIRAGYAPLGMVMGTCVYHIAHQRMGQMFSNIGKNVEIEQFTQALYDARELAMARMQHEAEELQAEGVVGVQLNAHNHRWGGHTTEFFAIGTAVRPLREDHVIERPTIVLSLDG</sequence>
<comment type="caution">
    <text evidence="2">The sequence shown here is derived from an EMBL/GenBank/DDBJ whole genome shotgun (WGS) entry which is preliminary data.</text>
</comment>
<evidence type="ECO:0000313" key="2">
    <source>
        <dbReference type="EMBL" id="MCD9880338.1"/>
    </source>
</evidence>
<keyword evidence="3" id="KW-1185">Reference proteome</keyword>
<protein>
    <submittedName>
        <fullName evidence="2">Heavy metal-binding domain-containing protein</fullName>
    </submittedName>
</protein>